<dbReference type="EMBL" id="KZ293650">
    <property type="protein sequence ID" value="PBK96562.1"/>
    <property type="molecule type" value="Genomic_DNA"/>
</dbReference>
<gene>
    <name evidence="2" type="ORF">ARMGADRAFT_1138931</name>
</gene>
<evidence type="ECO:0000313" key="3">
    <source>
        <dbReference type="Proteomes" id="UP000217790"/>
    </source>
</evidence>
<proteinExistence type="predicted"/>
<accession>A0A2H3DYN4</accession>
<dbReference type="InParanoid" id="A0A2H3DYN4"/>
<name>A0A2H3DYN4_ARMGA</name>
<evidence type="ECO:0000256" key="1">
    <source>
        <dbReference type="SAM" id="MobiDB-lite"/>
    </source>
</evidence>
<evidence type="ECO:0000313" key="2">
    <source>
        <dbReference type="EMBL" id="PBK96562.1"/>
    </source>
</evidence>
<organism evidence="2 3">
    <name type="scientific">Armillaria gallica</name>
    <name type="common">Bulbous honey fungus</name>
    <name type="synonym">Armillaria bulbosa</name>
    <dbReference type="NCBI Taxonomy" id="47427"/>
    <lineage>
        <taxon>Eukaryota</taxon>
        <taxon>Fungi</taxon>
        <taxon>Dikarya</taxon>
        <taxon>Basidiomycota</taxon>
        <taxon>Agaricomycotina</taxon>
        <taxon>Agaricomycetes</taxon>
        <taxon>Agaricomycetidae</taxon>
        <taxon>Agaricales</taxon>
        <taxon>Marasmiineae</taxon>
        <taxon>Physalacriaceae</taxon>
        <taxon>Armillaria</taxon>
    </lineage>
</organism>
<sequence>MAELVREVVLAIQVVEVLVTELGDKTVRVREEKIKAKVTEKLADMFENALVEMMVEIKNELCYKLKETVLGAMQNMRGQQIENHKRTWKPQWYSKGAELWLQQDPAASGTGSEPVRSHNVAPEKCVHMVRNIVQSCSLIPDKASVLQEEYEEQIKTTVFWQTIGIHHLHFQKLLPKTKPHEGEEDDTVNETSDNDEDLDDDEAYELFQKKTHVHAAHRAENNCCPETLLRAFINSRMHKILHLQKEDLQLMYWCMIPSKIAWMLLSHVLAVVQCMSSLVSIPIWWKGPKI</sequence>
<keyword evidence="3" id="KW-1185">Reference proteome</keyword>
<dbReference type="Proteomes" id="UP000217790">
    <property type="component" value="Unassembled WGS sequence"/>
</dbReference>
<feature type="region of interest" description="Disordered" evidence="1">
    <location>
        <begin position="175"/>
        <end position="196"/>
    </location>
</feature>
<dbReference type="AlphaFoldDB" id="A0A2H3DYN4"/>
<protein>
    <submittedName>
        <fullName evidence="2">Uncharacterized protein</fullName>
    </submittedName>
</protein>
<feature type="compositionally biased region" description="Acidic residues" evidence="1">
    <location>
        <begin position="182"/>
        <end position="196"/>
    </location>
</feature>
<reference evidence="3" key="1">
    <citation type="journal article" date="2017" name="Nat. Ecol. Evol.">
        <title>Genome expansion and lineage-specific genetic innovations in the forest pathogenic fungi Armillaria.</title>
        <authorList>
            <person name="Sipos G."/>
            <person name="Prasanna A.N."/>
            <person name="Walter M.C."/>
            <person name="O'Connor E."/>
            <person name="Balint B."/>
            <person name="Krizsan K."/>
            <person name="Kiss B."/>
            <person name="Hess J."/>
            <person name="Varga T."/>
            <person name="Slot J."/>
            <person name="Riley R."/>
            <person name="Boka B."/>
            <person name="Rigling D."/>
            <person name="Barry K."/>
            <person name="Lee J."/>
            <person name="Mihaltcheva S."/>
            <person name="LaButti K."/>
            <person name="Lipzen A."/>
            <person name="Waldron R."/>
            <person name="Moloney N.M."/>
            <person name="Sperisen C."/>
            <person name="Kredics L."/>
            <person name="Vagvoelgyi C."/>
            <person name="Patrignani A."/>
            <person name="Fitzpatrick D."/>
            <person name="Nagy I."/>
            <person name="Doyle S."/>
            <person name="Anderson J.B."/>
            <person name="Grigoriev I.V."/>
            <person name="Gueldener U."/>
            <person name="Muensterkoetter M."/>
            <person name="Nagy L.G."/>
        </authorList>
    </citation>
    <scope>NUCLEOTIDE SEQUENCE [LARGE SCALE GENOMIC DNA]</scope>
    <source>
        <strain evidence="3">Ar21-2</strain>
    </source>
</reference>